<evidence type="ECO:0000313" key="4">
    <source>
        <dbReference type="Proteomes" id="UP000199182"/>
    </source>
</evidence>
<keyword evidence="1" id="KW-1133">Transmembrane helix</keyword>
<feature type="domain" description="CAAX prenyl protease 2/Lysostaphin resistance protein A-like" evidence="2">
    <location>
        <begin position="106"/>
        <end position="199"/>
    </location>
</feature>
<keyword evidence="3" id="KW-0378">Hydrolase</keyword>
<keyword evidence="4" id="KW-1185">Reference proteome</keyword>
<dbReference type="EMBL" id="FNID01000003">
    <property type="protein sequence ID" value="SDM67707.1"/>
    <property type="molecule type" value="Genomic_DNA"/>
</dbReference>
<organism evidence="3 4">
    <name type="scientific">Acetanaerobacterium elongatum</name>
    <dbReference type="NCBI Taxonomy" id="258515"/>
    <lineage>
        <taxon>Bacteria</taxon>
        <taxon>Bacillati</taxon>
        <taxon>Bacillota</taxon>
        <taxon>Clostridia</taxon>
        <taxon>Eubacteriales</taxon>
        <taxon>Oscillospiraceae</taxon>
        <taxon>Acetanaerobacterium</taxon>
    </lineage>
</organism>
<dbReference type="GO" id="GO:0004175">
    <property type="term" value="F:endopeptidase activity"/>
    <property type="evidence" value="ECO:0007669"/>
    <property type="project" value="UniProtKB-ARBA"/>
</dbReference>
<dbReference type="RefSeq" id="WP_162840285.1">
    <property type="nucleotide sequence ID" value="NZ_FNID01000003.1"/>
</dbReference>
<feature type="transmembrane region" description="Helical" evidence="1">
    <location>
        <begin position="12"/>
        <end position="38"/>
    </location>
</feature>
<proteinExistence type="predicted"/>
<gene>
    <name evidence="3" type="ORF">SAMN05192585_10366</name>
</gene>
<dbReference type="GO" id="GO:0006508">
    <property type="term" value="P:proteolysis"/>
    <property type="evidence" value="ECO:0007669"/>
    <property type="project" value="UniProtKB-KW"/>
</dbReference>
<evidence type="ECO:0000313" key="3">
    <source>
        <dbReference type="EMBL" id="SDM67707.1"/>
    </source>
</evidence>
<evidence type="ECO:0000256" key="1">
    <source>
        <dbReference type="SAM" id="Phobius"/>
    </source>
</evidence>
<keyword evidence="1" id="KW-0812">Transmembrane</keyword>
<keyword evidence="1" id="KW-0472">Membrane</keyword>
<dbReference type="AlphaFoldDB" id="A0A1G9V6L6"/>
<dbReference type="PANTHER" id="PTHR39430:SF1">
    <property type="entry name" value="PROTEASE"/>
    <property type="match status" value="1"/>
</dbReference>
<dbReference type="STRING" id="258515.SAMN05192585_10366"/>
<dbReference type="InterPro" id="IPR003675">
    <property type="entry name" value="Rce1/LyrA-like_dom"/>
</dbReference>
<feature type="transmembrane region" description="Helical" evidence="1">
    <location>
        <begin position="186"/>
        <end position="206"/>
    </location>
</feature>
<dbReference type="Proteomes" id="UP000199182">
    <property type="component" value="Unassembled WGS sequence"/>
</dbReference>
<feature type="transmembrane region" description="Helical" evidence="1">
    <location>
        <begin position="64"/>
        <end position="86"/>
    </location>
</feature>
<dbReference type="Pfam" id="PF02517">
    <property type="entry name" value="Rce1-like"/>
    <property type="match status" value="1"/>
</dbReference>
<name>A0A1G9V6L6_9FIRM</name>
<feature type="transmembrane region" description="Helical" evidence="1">
    <location>
        <begin position="106"/>
        <end position="127"/>
    </location>
</feature>
<evidence type="ECO:0000259" key="2">
    <source>
        <dbReference type="Pfam" id="PF02517"/>
    </source>
</evidence>
<dbReference type="PANTHER" id="PTHR39430">
    <property type="entry name" value="MEMBRANE-ASSOCIATED PROTEASE-RELATED"/>
    <property type="match status" value="1"/>
</dbReference>
<sequence>MKTRQLLKNIIPLALMTILCFVKPSGLAVPFAILYMLIEKFVTKTPFSELGLNIKGLLKHIQKYWWLMLLPVVSGITAVILSKFLVPEFFAHVLERTKPILVMDKLALLIPQLLILALGEEIAFRAFMQGKLAHCIKPVWAIGVTSLVFALAHLSPGAPLVVAYDVLFVFIDSLFYGALFYKTNNVYVCTISHFIANLVGILIIMLF</sequence>
<reference evidence="3 4" key="1">
    <citation type="submission" date="2016-10" db="EMBL/GenBank/DDBJ databases">
        <authorList>
            <person name="de Groot N.N."/>
        </authorList>
    </citation>
    <scope>NUCLEOTIDE SEQUENCE [LARGE SCALE GENOMIC DNA]</scope>
    <source>
        <strain evidence="3 4">CGMCC 1.5012</strain>
    </source>
</reference>
<dbReference type="GO" id="GO:0080120">
    <property type="term" value="P:CAAX-box protein maturation"/>
    <property type="evidence" value="ECO:0007669"/>
    <property type="project" value="UniProtKB-ARBA"/>
</dbReference>
<protein>
    <submittedName>
        <fullName evidence="3">CAAX protease self-immunity</fullName>
    </submittedName>
</protein>
<keyword evidence="3" id="KW-0645">Protease</keyword>
<accession>A0A1G9V6L6</accession>